<feature type="region of interest" description="Disordered" evidence="1">
    <location>
        <begin position="65"/>
        <end position="99"/>
    </location>
</feature>
<keyword evidence="3" id="KW-1185">Reference proteome</keyword>
<organism evidence="2 3">
    <name type="scientific">Polyangium mundeleinium</name>
    <dbReference type="NCBI Taxonomy" id="2995306"/>
    <lineage>
        <taxon>Bacteria</taxon>
        <taxon>Pseudomonadati</taxon>
        <taxon>Myxococcota</taxon>
        <taxon>Polyangia</taxon>
        <taxon>Polyangiales</taxon>
        <taxon>Polyangiaceae</taxon>
        <taxon>Polyangium</taxon>
    </lineage>
</organism>
<reference evidence="2 3" key="1">
    <citation type="submission" date="2022-11" db="EMBL/GenBank/DDBJ databases">
        <title>Minimal conservation of predation-associated metabolite biosynthetic gene clusters underscores biosynthetic potential of Myxococcota including descriptions for ten novel species: Archangium lansinium sp. nov., Myxococcus landrumus sp. nov., Nannocystis bai.</title>
        <authorList>
            <person name="Ahearne A."/>
            <person name="Stevens C."/>
            <person name="Dowd S."/>
        </authorList>
    </citation>
    <scope>NUCLEOTIDE SEQUENCE [LARGE SCALE GENOMIC DNA]</scope>
    <source>
        <strain evidence="2 3">RJM3</strain>
    </source>
</reference>
<dbReference type="SUPFAM" id="SSF56112">
    <property type="entry name" value="Protein kinase-like (PK-like)"/>
    <property type="match status" value="1"/>
</dbReference>
<protein>
    <recommendedName>
        <fullName evidence="4">Protein kinase domain-containing protein</fullName>
    </recommendedName>
</protein>
<dbReference type="InterPro" id="IPR011009">
    <property type="entry name" value="Kinase-like_dom_sf"/>
</dbReference>
<dbReference type="EMBL" id="JAQNDO010000001">
    <property type="protein sequence ID" value="MDC0748046.1"/>
    <property type="molecule type" value="Genomic_DNA"/>
</dbReference>
<comment type="caution">
    <text evidence="2">The sequence shown here is derived from an EMBL/GenBank/DDBJ whole genome shotgun (WGS) entry which is preliminary data.</text>
</comment>
<feature type="compositionally biased region" description="Low complexity" evidence="1">
    <location>
        <begin position="81"/>
        <end position="99"/>
    </location>
</feature>
<dbReference type="Gene3D" id="3.30.200.20">
    <property type="entry name" value="Phosphorylase Kinase, domain 1"/>
    <property type="match status" value="1"/>
</dbReference>
<proteinExistence type="predicted"/>
<dbReference type="Proteomes" id="UP001221411">
    <property type="component" value="Unassembled WGS sequence"/>
</dbReference>
<name>A0ABT5F4N6_9BACT</name>
<sequence>MEHVAEDVFQRARARVGQVLRGKWRLDHLLGVGGTACVYAATHRNGKRGAVKLLRSESRPTRKRAIASCAKATSQTASSIRARSPCSTTTARRTARSSS</sequence>
<evidence type="ECO:0000313" key="3">
    <source>
        <dbReference type="Proteomes" id="UP001221411"/>
    </source>
</evidence>
<evidence type="ECO:0000313" key="2">
    <source>
        <dbReference type="EMBL" id="MDC0748046.1"/>
    </source>
</evidence>
<evidence type="ECO:0000256" key="1">
    <source>
        <dbReference type="SAM" id="MobiDB-lite"/>
    </source>
</evidence>
<dbReference type="RefSeq" id="WP_271931071.1">
    <property type="nucleotide sequence ID" value="NZ_JAQNDO010000001.1"/>
</dbReference>
<evidence type="ECO:0008006" key="4">
    <source>
        <dbReference type="Google" id="ProtNLM"/>
    </source>
</evidence>
<accession>A0ABT5F4N6</accession>
<gene>
    <name evidence="2" type="ORF">POL67_42355</name>
</gene>